<evidence type="ECO:0000256" key="12">
    <source>
        <dbReference type="SAM" id="Phobius"/>
    </source>
</evidence>
<comment type="catalytic activity">
    <reaction evidence="10">
        <text>ITP + H2O = IDP + phosphate + H(+)</text>
        <dbReference type="Rhea" id="RHEA:28330"/>
        <dbReference type="ChEBI" id="CHEBI:15377"/>
        <dbReference type="ChEBI" id="CHEBI:15378"/>
        <dbReference type="ChEBI" id="CHEBI:43474"/>
        <dbReference type="ChEBI" id="CHEBI:58280"/>
        <dbReference type="ChEBI" id="CHEBI:61402"/>
        <dbReference type="EC" id="3.6.1.73"/>
    </reaction>
</comment>
<comment type="cofactor">
    <cofactor evidence="2">
        <name>Mg(2+)</name>
        <dbReference type="ChEBI" id="CHEBI:18420"/>
    </cofactor>
</comment>
<keyword evidence="15" id="KW-1185">Reference proteome</keyword>
<evidence type="ECO:0000256" key="2">
    <source>
        <dbReference type="ARBA" id="ARBA00001946"/>
    </source>
</evidence>
<accession>A0A0V0QJL3</accession>
<evidence type="ECO:0000256" key="11">
    <source>
        <dbReference type="ARBA" id="ARBA00048781"/>
    </source>
</evidence>
<dbReference type="Pfam" id="PF01931">
    <property type="entry name" value="NTPase_I-T"/>
    <property type="match status" value="1"/>
</dbReference>
<feature type="domain" description="Non-canonical purine NTP phosphatase/PRRC1" evidence="13">
    <location>
        <begin position="148"/>
        <end position="256"/>
    </location>
</feature>
<dbReference type="GO" id="GO:0000166">
    <property type="term" value="F:nucleotide binding"/>
    <property type="evidence" value="ECO:0007669"/>
    <property type="project" value="UniProtKB-KW"/>
</dbReference>
<proteinExistence type="predicted"/>
<evidence type="ECO:0000256" key="4">
    <source>
        <dbReference type="ARBA" id="ARBA00022741"/>
    </source>
</evidence>
<feature type="transmembrane region" description="Helical" evidence="12">
    <location>
        <begin position="15"/>
        <end position="32"/>
    </location>
</feature>
<evidence type="ECO:0000313" key="15">
    <source>
        <dbReference type="Proteomes" id="UP000054937"/>
    </source>
</evidence>
<keyword evidence="12" id="KW-0472">Membrane</keyword>
<evidence type="ECO:0000256" key="7">
    <source>
        <dbReference type="ARBA" id="ARBA00023080"/>
    </source>
</evidence>
<evidence type="ECO:0000256" key="3">
    <source>
        <dbReference type="ARBA" id="ARBA00022723"/>
    </source>
</evidence>
<evidence type="ECO:0000256" key="5">
    <source>
        <dbReference type="ARBA" id="ARBA00022801"/>
    </source>
</evidence>
<comment type="caution">
    <text evidence="14">The sequence shown here is derived from an EMBL/GenBank/DDBJ whole genome shotgun (WGS) entry which is preliminary data.</text>
</comment>
<dbReference type="GO" id="GO:0009117">
    <property type="term" value="P:nucleotide metabolic process"/>
    <property type="evidence" value="ECO:0007669"/>
    <property type="project" value="UniProtKB-KW"/>
</dbReference>
<dbReference type="SUPFAM" id="SSF52972">
    <property type="entry name" value="ITPase-like"/>
    <property type="match status" value="1"/>
</dbReference>
<dbReference type="OrthoDB" id="300709at2759"/>
<dbReference type="PANTHER" id="PTHR34699">
    <property type="match status" value="1"/>
</dbReference>
<dbReference type="Proteomes" id="UP000054937">
    <property type="component" value="Unassembled WGS sequence"/>
</dbReference>
<keyword evidence="8" id="KW-0464">Manganese</keyword>
<dbReference type="EMBL" id="LDAU01000155">
    <property type="protein sequence ID" value="KRX02390.1"/>
    <property type="molecule type" value="Genomic_DNA"/>
</dbReference>
<reference evidence="14 15" key="1">
    <citation type="journal article" date="2015" name="Sci. Rep.">
        <title>Genome of the facultative scuticociliatosis pathogen Pseudocohnilembus persalinus provides insight into its virulence through horizontal gene transfer.</title>
        <authorList>
            <person name="Xiong J."/>
            <person name="Wang G."/>
            <person name="Cheng J."/>
            <person name="Tian M."/>
            <person name="Pan X."/>
            <person name="Warren A."/>
            <person name="Jiang C."/>
            <person name="Yuan D."/>
            <person name="Miao W."/>
        </authorList>
    </citation>
    <scope>NUCLEOTIDE SEQUENCE [LARGE SCALE GENOMIC DNA]</scope>
    <source>
        <strain evidence="14">36N120E</strain>
    </source>
</reference>
<keyword evidence="5" id="KW-0378">Hydrolase</keyword>
<dbReference type="InterPro" id="IPR029001">
    <property type="entry name" value="ITPase-like_fam"/>
</dbReference>
<keyword evidence="6" id="KW-0460">Magnesium</keyword>
<dbReference type="Gene3D" id="3.90.950.10">
    <property type="match status" value="1"/>
</dbReference>
<evidence type="ECO:0000256" key="10">
    <source>
        <dbReference type="ARBA" id="ARBA00048174"/>
    </source>
</evidence>
<evidence type="ECO:0000256" key="8">
    <source>
        <dbReference type="ARBA" id="ARBA00023211"/>
    </source>
</evidence>
<dbReference type="InterPro" id="IPR026533">
    <property type="entry name" value="NTPase/PRRC1"/>
</dbReference>
<keyword evidence="12" id="KW-0812">Transmembrane</keyword>
<comment type="cofactor">
    <cofactor evidence="1">
        <name>Mn(2+)</name>
        <dbReference type="ChEBI" id="CHEBI:29035"/>
    </cofactor>
</comment>
<dbReference type="AlphaFoldDB" id="A0A0V0QJL3"/>
<dbReference type="InterPro" id="IPR050299">
    <property type="entry name" value="YjjX_NTPase"/>
</dbReference>
<keyword evidence="3" id="KW-0479">Metal-binding</keyword>
<comment type="catalytic activity">
    <reaction evidence="11">
        <text>XTP + H2O = XDP + phosphate + H(+)</text>
        <dbReference type="Rhea" id="RHEA:28406"/>
        <dbReference type="ChEBI" id="CHEBI:15377"/>
        <dbReference type="ChEBI" id="CHEBI:15378"/>
        <dbReference type="ChEBI" id="CHEBI:43474"/>
        <dbReference type="ChEBI" id="CHEBI:59884"/>
        <dbReference type="ChEBI" id="CHEBI:61314"/>
        <dbReference type="EC" id="3.6.1.73"/>
    </reaction>
</comment>
<organism evidence="14 15">
    <name type="scientific">Pseudocohnilembus persalinus</name>
    <name type="common">Ciliate</name>
    <dbReference type="NCBI Taxonomy" id="266149"/>
    <lineage>
        <taxon>Eukaryota</taxon>
        <taxon>Sar</taxon>
        <taxon>Alveolata</taxon>
        <taxon>Ciliophora</taxon>
        <taxon>Intramacronucleata</taxon>
        <taxon>Oligohymenophorea</taxon>
        <taxon>Scuticociliatia</taxon>
        <taxon>Philasterida</taxon>
        <taxon>Pseudocohnilembidae</taxon>
        <taxon>Pseudocohnilembus</taxon>
    </lineage>
</organism>
<dbReference type="PANTHER" id="PTHR34699:SF2">
    <property type="entry name" value="NON-CANONICAL PURINE NTP PHOSPHATASE_PRRC1 DOMAIN-CONTAINING PROTEIN"/>
    <property type="match status" value="1"/>
</dbReference>
<sequence length="383" mass="44376">MLNLQNTNFPKQKESAFFLGIFGLIFTGALILKQKKGTLHLSNSYNDFSIGQSKQLKPLLIDESESESDDDDKISDKERKDLYLEDYQLDDNKKEKLYQIKKSLKVKNGVNNKKYQEEQLLKQKLFLEKILGIKDVKQKEKIRVLVTSQNQEKINAIESALKEVFPDFYLENGKVIIQAQKSESGISHGQPWGIQHTFEGAHNRIENIKQKMQNSQVFDKLNGYDLIISIENGVFPLLSHTQTRGYDIACIVIERKVDKQIIQQQQQNEKEDKLKKQKLQESALNLFGSQKNKSSMASIFSSVEKNKQSYIAGQSQVFSWERQIGFSMPRLYPLQNVQLQVQNGKTNKEMGKYIAQYYENKQFSLSRHDQIKEAIINTFNQFL</sequence>
<keyword evidence="7" id="KW-0546">Nucleotide metabolism</keyword>
<keyword evidence="4" id="KW-0547">Nucleotide-binding</keyword>
<name>A0A0V0QJL3_PSEPJ</name>
<protein>
    <recommendedName>
        <fullName evidence="9">inosine/xanthosine triphosphatase</fullName>
        <ecNumber evidence="9">3.6.1.73</ecNumber>
    </recommendedName>
</protein>
<dbReference type="GO" id="GO:0046872">
    <property type="term" value="F:metal ion binding"/>
    <property type="evidence" value="ECO:0007669"/>
    <property type="project" value="UniProtKB-KW"/>
</dbReference>
<keyword evidence="12" id="KW-1133">Transmembrane helix</keyword>
<evidence type="ECO:0000259" key="13">
    <source>
        <dbReference type="Pfam" id="PF01931"/>
    </source>
</evidence>
<evidence type="ECO:0000256" key="6">
    <source>
        <dbReference type="ARBA" id="ARBA00022842"/>
    </source>
</evidence>
<dbReference type="GO" id="GO:0103023">
    <property type="term" value="F:ITPase activity"/>
    <property type="evidence" value="ECO:0007669"/>
    <property type="project" value="UniProtKB-EC"/>
</dbReference>
<evidence type="ECO:0000313" key="14">
    <source>
        <dbReference type="EMBL" id="KRX02390.1"/>
    </source>
</evidence>
<evidence type="ECO:0000256" key="1">
    <source>
        <dbReference type="ARBA" id="ARBA00001936"/>
    </source>
</evidence>
<evidence type="ECO:0000256" key="9">
    <source>
        <dbReference type="ARBA" id="ARBA00038901"/>
    </source>
</evidence>
<dbReference type="GO" id="GO:0006772">
    <property type="term" value="P:thiamine metabolic process"/>
    <property type="evidence" value="ECO:0007669"/>
    <property type="project" value="TreeGrafter"/>
</dbReference>
<dbReference type="EC" id="3.6.1.73" evidence="9"/>
<gene>
    <name evidence="14" type="ORF">PPERSA_10007</name>
</gene>
<dbReference type="InParanoid" id="A0A0V0QJL3"/>